<name>A0A2W5Q494_RHOSU</name>
<dbReference type="AlphaFoldDB" id="A0A2W5Q494"/>
<dbReference type="Pfam" id="PF17885">
    <property type="entry name" value="Smoa_sbd"/>
    <property type="match status" value="1"/>
</dbReference>
<dbReference type="InterPro" id="IPR041654">
    <property type="entry name" value="StyA_sbd"/>
</dbReference>
<comment type="caution">
    <text evidence="2">The sequence shown here is derived from an EMBL/GenBank/DDBJ whole genome shotgun (WGS) entry which is preliminary data.</text>
</comment>
<evidence type="ECO:0000313" key="3">
    <source>
        <dbReference type="Proteomes" id="UP000249185"/>
    </source>
</evidence>
<accession>A0A2W5Q494</accession>
<dbReference type="Proteomes" id="UP000249185">
    <property type="component" value="Unassembled WGS sequence"/>
</dbReference>
<evidence type="ECO:0000259" key="1">
    <source>
        <dbReference type="Pfam" id="PF17885"/>
    </source>
</evidence>
<dbReference type="PRINTS" id="PR00420">
    <property type="entry name" value="RNGMNOXGNASE"/>
</dbReference>
<organism evidence="2 3">
    <name type="scientific">Rhodovulum sulfidophilum</name>
    <name type="common">Rhodobacter sulfidophilus</name>
    <dbReference type="NCBI Taxonomy" id="35806"/>
    <lineage>
        <taxon>Bacteria</taxon>
        <taxon>Pseudomonadati</taxon>
        <taxon>Pseudomonadota</taxon>
        <taxon>Alphaproteobacteria</taxon>
        <taxon>Rhodobacterales</taxon>
        <taxon>Paracoccaceae</taxon>
        <taxon>Rhodovulum</taxon>
    </lineage>
</organism>
<gene>
    <name evidence="2" type="ORF">DI556_21025</name>
</gene>
<protein>
    <submittedName>
        <fullName evidence="2">Oxidoreductase</fullName>
    </submittedName>
</protein>
<dbReference type="InterPro" id="IPR036188">
    <property type="entry name" value="FAD/NAD-bd_sf"/>
</dbReference>
<proteinExistence type="predicted"/>
<feature type="domain" description="Styrene monooxygenase StyA putative substrate binding" evidence="1">
    <location>
        <begin position="150"/>
        <end position="265"/>
    </location>
</feature>
<evidence type="ECO:0000313" key="2">
    <source>
        <dbReference type="EMBL" id="PZQ46190.1"/>
    </source>
</evidence>
<dbReference type="EMBL" id="QFPW01000029">
    <property type="protein sequence ID" value="PZQ46190.1"/>
    <property type="molecule type" value="Genomic_DNA"/>
</dbReference>
<dbReference type="Pfam" id="PF13450">
    <property type="entry name" value="NAD_binding_8"/>
    <property type="match status" value="1"/>
</dbReference>
<reference evidence="2 3" key="1">
    <citation type="submission" date="2017-08" db="EMBL/GenBank/DDBJ databases">
        <title>Infants hospitalized years apart are colonized by the same room-sourced microbial strains.</title>
        <authorList>
            <person name="Brooks B."/>
            <person name="Olm M.R."/>
            <person name="Firek B.A."/>
            <person name="Baker R."/>
            <person name="Thomas B.C."/>
            <person name="Morowitz M.J."/>
            <person name="Banfield J.F."/>
        </authorList>
    </citation>
    <scope>NUCLEOTIDE SEQUENCE [LARGE SCALE GENOMIC DNA]</scope>
    <source>
        <strain evidence="2">S2_005_002_R2_34</strain>
    </source>
</reference>
<dbReference type="SUPFAM" id="SSF51905">
    <property type="entry name" value="FAD/NAD(P)-binding domain"/>
    <property type="match status" value="1"/>
</dbReference>
<sequence length="429" mass="47750">MANVSIIGSGPAGCVLAYALLRDGHDVTLYSDRTPEDWLERSKPTGSAYLWACSIDIERELGMDHWSQDMMGGHGVHMDRSTHIGDPNPGVIRGLVEYGRRGCGIDQRLRVHRWLGDLESRGGKLVIESVTPERADAIAASSDLTVLAAGKAELGRIIPRDEARCEFDAPQRNVVMAVVRSKSGRHVSEWFADRWDLIPQKFNFYADAGEYFWGPYMHKTAGDTFAVLLEAKPGGPFDRFADVRSGEETIEIFRELARECAPWERHFIDDVEYVSEDPHGWLAGRVTPGVRRPFAKLPSGGLIMPIGDTAITFDPICGQGGNFANRGARFLAEQVTERGDRPFDEAWITGVFDRIWAFYGRSQCAFNNTFLKPLEPSAELVMRTALRSEEAANEFYYGLPHPESILPALRDMGAARAFAERHGVSLEMA</sequence>
<dbReference type="Gene3D" id="3.50.50.60">
    <property type="entry name" value="FAD/NAD(P)-binding domain"/>
    <property type="match status" value="3"/>
</dbReference>